<dbReference type="PANTHER" id="PTHR13516:SF20">
    <property type="entry name" value="DNA_RNA-BINDING PROTEIN ALBA-LIKE DOMAIN-CONTAINING PROTEIN"/>
    <property type="match status" value="1"/>
</dbReference>
<comment type="subcellular location">
    <subcellularLocation>
        <location evidence="1">Nucleus</location>
    </subcellularLocation>
</comment>
<dbReference type="FunFam" id="3.30.110.20:FF:000003">
    <property type="entry name" value="DNA/RNA-binding protein Alba 1"/>
    <property type="match status" value="1"/>
</dbReference>
<protein>
    <recommendedName>
        <fullName evidence="4">DNA/RNA-binding protein Alba-like domain-containing protein</fullName>
    </recommendedName>
</protein>
<evidence type="ECO:0000313" key="5">
    <source>
        <dbReference type="EMBL" id="KAF2589784.1"/>
    </source>
</evidence>
<evidence type="ECO:0000259" key="4">
    <source>
        <dbReference type="Pfam" id="PF01918"/>
    </source>
</evidence>
<dbReference type="AlphaFoldDB" id="A0A8S9K5H1"/>
<comment type="similarity">
    <text evidence="2">Belongs to the histone-like Alba family.</text>
</comment>
<evidence type="ECO:0000256" key="3">
    <source>
        <dbReference type="ARBA" id="ARBA00023242"/>
    </source>
</evidence>
<feature type="domain" description="DNA/RNA-binding protein Alba-like" evidence="4">
    <location>
        <begin position="67"/>
        <end position="131"/>
    </location>
</feature>
<evidence type="ECO:0000256" key="1">
    <source>
        <dbReference type="ARBA" id="ARBA00004123"/>
    </source>
</evidence>
<sequence length="171" mass="19029">MGCVRKGKLCGCCYISERRLASKRGIEEEEDETVSNRYPNLIGFLEDLTRTVTQVAKPKAETPIAENEIRITSMGRARNCITYAMALFQEKGSDEVVFKAMGRAISKTVNIVELIKRRIPGLHQITSIGSTDITDTWEPLEEGLLPIETTRHVSLITITLSKKELNTSSVG</sequence>
<reference evidence="5" key="1">
    <citation type="submission" date="2019-12" db="EMBL/GenBank/DDBJ databases">
        <title>Genome sequencing and annotation of Brassica cretica.</title>
        <authorList>
            <person name="Studholme D.J."/>
            <person name="Sarris P.F."/>
        </authorList>
    </citation>
    <scope>NUCLEOTIDE SEQUENCE</scope>
    <source>
        <strain evidence="5">PFS-102/07</strain>
        <tissue evidence="5">Leaf</tissue>
    </source>
</reference>
<dbReference type="GO" id="GO:0005634">
    <property type="term" value="C:nucleus"/>
    <property type="evidence" value="ECO:0007669"/>
    <property type="project" value="UniProtKB-SubCell"/>
</dbReference>
<dbReference type="PANTHER" id="PTHR13516">
    <property type="entry name" value="RIBONUCLEASE P SUBUNIT P25"/>
    <property type="match status" value="1"/>
</dbReference>
<proteinExistence type="inferred from homology"/>
<dbReference type="InterPro" id="IPR036882">
    <property type="entry name" value="Alba-like_dom_sf"/>
</dbReference>
<comment type="caution">
    <text evidence="5">The sequence shown here is derived from an EMBL/GenBank/DDBJ whole genome shotgun (WGS) entry which is preliminary data.</text>
</comment>
<dbReference type="InterPro" id="IPR002775">
    <property type="entry name" value="DNA/RNA-bd_Alba-like"/>
</dbReference>
<dbReference type="GO" id="GO:0003723">
    <property type="term" value="F:RNA binding"/>
    <property type="evidence" value="ECO:0007669"/>
    <property type="project" value="TreeGrafter"/>
</dbReference>
<organism evidence="5">
    <name type="scientific">Brassica cretica</name>
    <name type="common">Mustard</name>
    <dbReference type="NCBI Taxonomy" id="69181"/>
    <lineage>
        <taxon>Eukaryota</taxon>
        <taxon>Viridiplantae</taxon>
        <taxon>Streptophyta</taxon>
        <taxon>Embryophyta</taxon>
        <taxon>Tracheophyta</taxon>
        <taxon>Spermatophyta</taxon>
        <taxon>Magnoliopsida</taxon>
        <taxon>eudicotyledons</taxon>
        <taxon>Gunneridae</taxon>
        <taxon>Pentapetalae</taxon>
        <taxon>rosids</taxon>
        <taxon>malvids</taxon>
        <taxon>Brassicales</taxon>
        <taxon>Brassicaceae</taxon>
        <taxon>Brassiceae</taxon>
        <taxon>Brassica</taxon>
    </lineage>
</organism>
<keyword evidence="3" id="KW-0539">Nucleus</keyword>
<evidence type="ECO:0000256" key="2">
    <source>
        <dbReference type="ARBA" id="ARBA00008018"/>
    </source>
</evidence>
<accession>A0A8S9K5H1</accession>
<dbReference type="SUPFAM" id="SSF82704">
    <property type="entry name" value="AlbA-like"/>
    <property type="match status" value="1"/>
</dbReference>
<name>A0A8S9K5H1_BRACR</name>
<dbReference type="Pfam" id="PF01918">
    <property type="entry name" value="Alba"/>
    <property type="match status" value="1"/>
</dbReference>
<gene>
    <name evidence="5" type="ORF">F2Q70_00040253</name>
</gene>
<dbReference type="EMBL" id="QGKY02000190">
    <property type="protein sequence ID" value="KAF2589784.1"/>
    <property type="molecule type" value="Genomic_DNA"/>
</dbReference>
<dbReference type="Gene3D" id="3.30.110.20">
    <property type="entry name" value="Alba-like domain"/>
    <property type="match status" value="1"/>
</dbReference>
<dbReference type="InterPro" id="IPR051958">
    <property type="entry name" value="Alba-like_NAB"/>
</dbReference>